<reference evidence="6 7" key="1">
    <citation type="journal article" date="2019" name="BMC Genomics">
        <title>New insights from Opisthorchis felineus genome: update on genomics of the epidemiologically important liver flukes.</title>
        <authorList>
            <person name="Ershov N.I."/>
            <person name="Mordvinov V.A."/>
            <person name="Prokhortchouk E.B."/>
            <person name="Pakharukova M.Y."/>
            <person name="Gunbin K.V."/>
            <person name="Ustyantsev K."/>
            <person name="Genaev M.A."/>
            <person name="Blinov A.G."/>
            <person name="Mazur A."/>
            <person name="Boulygina E."/>
            <person name="Tsygankova S."/>
            <person name="Khrameeva E."/>
            <person name="Chekanov N."/>
            <person name="Fan G."/>
            <person name="Xiao A."/>
            <person name="Zhang H."/>
            <person name="Xu X."/>
            <person name="Yang H."/>
            <person name="Solovyev V."/>
            <person name="Lee S.M."/>
            <person name="Liu X."/>
            <person name="Afonnikov D.A."/>
            <person name="Skryabin K.G."/>
        </authorList>
    </citation>
    <scope>NUCLEOTIDE SEQUENCE [LARGE SCALE GENOMIC DNA]</scope>
    <source>
        <strain evidence="6">AK-0245</strain>
        <tissue evidence="6">Whole organism</tissue>
    </source>
</reference>
<feature type="region of interest" description="Disordered" evidence="4">
    <location>
        <begin position="2284"/>
        <end position="2303"/>
    </location>
</feature>
<dbReference type="InterPro" id="IPR003599">
    <property type="entry name" value="Ig_sub"/>
</dbReference>
<dbReference type="Gene3D" id="2.60.40.10">
    <property type="entry name" value="Immunoglobulins"/>
    <property type="match status" value="8"/>
</dbReference>
<dbReference type="InterPro" id="IPR013783">
    <property type="entry name" value="Ig-like_fold"/>
</dbReference>
<dbReference type="InterPro" id="IPR036179">
    <property type="entry name" value="Ig-like_dom_sf"/>
</dbReference>
<dbReference type="PANTHER" id="PTHR47633">
    <property type="entry name" value="IMMUNOGLOBULIN"/>
    <property type="match status" value="1"/>
</dbReference>
<organism evidence="6 7">
    <name type="scientific">Opisthorchis felineus</name>
    <dbReference type="NCBI Taxonomy" id="147828"/>
    <lineage>
        <taxon>Eukaryota</taxon>
        <taxon>Metazoa</taxon>
        <taxon>Spiralia</taxon>
        <taxon>Lophotrochozoa</taxon>
        <taxon>Platyhelminthes</taxon>
        <taxon>Trematoda</taxon>
        <taxon>Digenea</taxon>
        <taxon>Opisthorchiida</taxon>
        <taxon>Opisthorchiata</taxon>
        <taxon>Opisthorchiidae</taxon>
        <taxon>Opisthorchis</taxon>
    </lineage>
</organism>
<evidence type="ECO:0000259" key="5">
    <source>
        <dbReference type="PROSITE" id="PS50835"/>
    </source>
</evidence>
<feature type="domain" description="Ig-like" evidence="5">
    <location>
        <begin position="1020"/>
        <end position="1130"/>
    </location>
</feature>
<dbReference type="InterPro" id="IPR007110">
    <property type="entry name" value="Ig-like_dom"/>
</dbReference>
<feature type="domain" description="Ig-like" evidence="5">
    <location>
        <begin position="1648"/>
        <end position="1744"/>
    </location>
</feature>
<feature type="compositionally biased region" description="Polar residues" evidence="4">
    <location>
        <begin position="534"/>
        <end position="545"/>
    </location>
</feature>
<keyword evidence="1" id="KW-1015">Disulfide bond</keyword>
<keyword evidence="3" id="KW-0175">Coiled coil</keyword>
<dbReference type="PROSITE" id="PS50835">
    <property type="entry name" value="IG_LIKE"/>
    <property type="match status" value="6"/>
</dbReference>
<evidence type="ECO:0000256" key="3">
    <source>
        <dbReference type="SAM" id="Coils"/>
    </source>
</evidence>
<feature type="region of interest" description="Disordered" evidence="4">
    <location>
        <begin position="959"/>
        <end position="980"/>
    </location>
</feature>
<proteinExistence type="predicted"/>
<feature type="domain" description="Ig-like" evidence="5">
    <location>
        <begin position="1132"/>
        <end position="1213"/>
    </location>
</feature>
<dbReference type="FunFam" id="2.60.40.10:FF:000032">
    <property type="entry name" value="palladin isoform X1"/>
    <property type="match status" value="1"/>
</dbReference>
<feature type="region of interest" description="Disordered" evidence="4">
    <location>
        <begin position="500"/>
        <end position="587"/>
    </location>
</feature>
<dbReference type="InterPro" id="IPR003598">
    <property type="entry name" value="Ig_sub2"/>
</dbReference>
<evidence type="ECO:0000313" key="7">
    <source>
        <dbReference type="Proteomes" id="UP000308267"/>
    </source>
</evidence>
<dbReference type="SMART" id="SM00408">
    <property type="entry name" value="IGc2"/>
    <property type="match status" value="3"/>
</dbReference>
<dbReference type="STRING" id="147828.A0A4S2KZV3"/>
<evidence type="ECO:0000256" key="2">
    <source>
        <dbReference type="ARBA" id="ARBA00023319"/>
    </source>
</evidence>
<name>A0A4S2KZV3_OPIFE</name>
<evidence type="ECO:0000313" key="6">
    <source>
        <dbReference type="EMBL" id="TGZ55932.1"/>
    </source>
</evidence>
<feature type="region of interest" description="Disordered" evidence="4">
    <location>
        <begin position="1907"/>
        <end position="1928"/>
    </location>
</feature>
<comment type="caution">
    <text evidence="6">The sequence shown here is derived from an EMBL/GenBank/DDBJ whole genome shotgun (WGS) entry which is preliminary data.</text>
</comment>
<dbReference type="InterPro" id="IPR013098">
    <property type="entry name" value="Ig_I-set"/>
</dbReference>
<gene>
    <name evidence="6" type="ORF">CRM22_010257</name>
</gene>
<keyword evidence="2" id="KW-0393">Immunoglobulin domain</keyword>
<dbReference type="SUPFAM" id="SSF48726">
    <property type="entry name" value="Immunoglobulin"/>
    <property type="match status" value="7"/>
</dbReference>
<feature type="domain" description="Ig-like" evidence="5">
    <location>
        <begin position="1356"/>
        <end position="1468"/>
    </location>
</feature>
<dbReference type="GO" id="GO:0004674">
    <property type="term" value="F:protein serine/threonine kinase activity"/>
    <property type="evidence" value="ECO:0007669"/>
    <property type="project" value="UniProtKB-KW"/>
</dbReference>
<dbReference type="EMBL" id="SJOL01009744">
    <property type="protein sequence ID" value="TGZ55932.1"/>
    <property type="molecule type" value="Genomic_DNA"/>
</dbReference>
<dbReference type="PANTHER" id="PTHR47633:SF3">
    <property type="entry name" value="STRIATED MUSCLE PREFERENTIALLY EXPRESSED PROTEIN KINASE"/>
    <property type="match status" value="1"/>
</dbReference>
<feature type="domain" description="Ig-like" evidence="5">
    <location>
        <begin position="1236"/>
        <end position="1354"/>
    </location>
</feature>
<feature type="compositionally biased region" description="Basic and acidic residues" evidence="4">
    <location>
        <begin position="507"/>
        <end position="524"/>
    </location>
</feature>
<dbReference type="Pfam" id="PF07679">
    <property type="entry name" value="I-set"/>
    <property type="match status" value="3"/>
</dbReference>
<dbReference type="OrthoDB" id="5969272at2759"/>
<feature type="compositionally biased region" description="Basic and acidic residues" evidence="4">
    <location>
        <begin position="547"/>
        <end position="562"/>
    </location>
</feature>
<dbReference type="SMART" id="SM00409">
    <property type="entry name" value="IG"/>
    <property type="match status" value="6"/>
</dbReference>
<accession>A0A4S2KZV3</accession>
<feature type="coiled-coil region" evidence="3">
    <location>
        <begin position="616"/>
        <end position="643"/>
    </location>
</feature>
<protein>
    <recommendedName>
        <fullName evidence="5">Ig-like domain-containing protein</fullName>
    </recommendedName>
</protein>
<sequence>MDEVDVSTPRIGKKESRTIEYAEISEKMHAIRQWISGPGEKLLMSQNSKPYNFSEAVTIRKAHEQFEFKCMKALEDFAVLCEFRKQTSPSNELTELDFMVQNYIDRLNKRTFFVVSCFSYFKLMEELWDILEDLQKRSREVDTYDLSSIASSIKGIESGLDKVEARLISLNHELERLKVILVPTDAAYLGQLENVFNEACKTASERVQDMRIQKLVLRKHSKLLECENNVQESVGWIEELSDNVGLLYRENCVGKNQLEASELLDKCGHIYKQAKTTYAYSSQLLETYSKLCEADGRKVPRIVGSCRNRLVRVWPRLQHRLREFRERTEAAESVYTHSDLLLNRVQEYLLNATRNPVAFDRVCDSMTEDVQVVTDDQHRKQIDSLLQEFQHTKTLALTLLERLSRGLLADDSEFTGPVIDEVSRLMRLRLYTLWLKLREYEVVVLGYNTADSTTVSELGMDTIRPLARSRSVTSTIRPRESPFGGFEDFVNNAFYSPVQVEPGRRKHDAEKPERDIPRQSERRPGTGSGARPNKSVTPPMTQPTNKPKADYRSRSPDLHLLDAQKSSNETHASKETKTESAPSTTDEVAQHLKTVLKQMEARLKEMKPENGTAFDEIRQQQLRNDADRELVRLENQINDALNATEHPPSTTLKDMAGQILEQGRRAHRKWLTEWDSWVPTAINPKDMERIRLRELETDIGECQNRLYDLINAVCLTTAQNAEAIKSKEHSTLGSCFSPEVVTDEDVKRISMVCEETQGMKETIPAQEEFISNLLSDCRQAQHLSAHTEKAETLWKRYKKCLVSFDSLVKCLERGYLLLVRSKEFATQRDSCLKDLKNKHLEIPNLQIDGRTLENDISHWLASGLFQSAAVQVTQSTKARPSIQWLVSQLTRNLDQLRDAMDELDMLAANIRSGSSQDNVDLNAILPNTLSSVKSEQNTLDNLDNRADTLRTPSLTRLLPSAEFPGKRTPVPAESLEIPPPLPPRLGKLPMHGDTLKAASAQTLSLSTNETKRSGMTDIYPQWRITQPLNDISCKADDDAVLRCEFAGPKDKRSFSVSWTFRPFVYTPDGVKVGQKSRIPKDSASIVEEVGTDYAQLLFKAVDPSRSGYYTMRIKNLSTGNAMKSSGKVIVQPYFTTEMHDATAPIVDPKTGRLGTVKFSVIFRGFTCAPRVQWNHDGDRLNPKLWQIDNQKESSTIVSNAAKISDQGLYECRLCDPQSGLELVSKGQLKVDKVREPCAHSPLSIGEAKLGEPLAIRCPLPEGIDINLCEIDWLHNNQTIYTFQPSLLASSRNSSFSRSGSRDNTFQCNETTWRTYVADGCCVLTTGNVHQTDSGDYTCRIHTTEDVYESSGHFTVYEILEFVEPLQPVNVQHGHPLMLHCRLNRPVECTLPSSSDDQLNNSSAALTVEWYLNDTYLNPYKCIRLGTVIQAEKDTLSLAVSKATGDHGGLYRCKVYSNDTQVETQCSVNIQGICDSTSVSLFQGESLISCSPAIEPNGDDAPQSTSDVNPSRNAIVPPKIITYERKPEGAVLVGQSVTITVQFEADTLPTCNWTHEGLPLDNKKMQFEESLSQNACMLSMQNLQQEHSGWYKLVLANDAGWVDLNLHISVEEPTETDSIHPHIPGSDSIIAQDVISDTFRPDLAHEEYPIVSDVFIIAPSNVSVMAGETVKLLCVISLLDSCYSVNWARGDTVLVAGSETLMYNGYPREGIFSLEIKNLKPHQSGLYTITAVRRNNEQTSPRFLAVAQTTFWLNVTEPTQSTGVSSTGRYPPCLLDKQERMKQMFVQSESKLGLSYTIRGNPVPESCWIKDKTTVIKPQKGKIEITHNNSHYGLTIHDMDITDSGLWEFICHNPYNFLVLSRTIDVSPTNLEPVKVQQTMDGSSSRTQDTTGTTSKIIVARSPIMKQLPPERASENRRRSSPALMKNGIGETRPPDFKAIFTDFTCRTGETVRLMCRIDGCPTPMVTWSFDEKPIDTFGKRFREEKRGDEYTLVIEGVTQKESGRYLVTAENIVGVATCSGNLFVRSMSINRSLSPMSEPGFHNYSPAYGDWMESSSLNGHLRRHSGTQTPTNQRVEMIHFVNVSHSKEYPHRRRSAPSDCPYCSHVVEPCSRHTFHESSILDQSAIRTIKHRNGTRSRIRRSHMSSCSSRLTRPRSEGSILPLCSQCYTPIKTPEAATPYSAMFDEDSVFFAKPSIYATVPRQYARPVPRDTIFKTDPYHSSYSRPRSLSAKTSRATETIIQREIPIKLAGSKEKLPEKSEVLAPERGRFKVVPVTQHRIRNTLADEKKQEAHFSTVESSECE</sequence>
<dbReference type="Proteomes" id="UP000308267">
    <property type="component" value="Unassembled WGS sequence"/>
</dbReference>
<keyword evidence="7" id="KW-1185">Reference proteome</keyword>
<evidence type="ECO:0000256" key="4">
    <source>
        <dbReference type="SAM" id="MobiDB-lite"/>
    </source>
</evidence>
<dbReference type="CDD" id="cd00096">
    <property type="entry name" value="Ig"/>
    <property type="match status" value="1"/>
</dbReference>
<feature type="domain" description="Ig-like" evidence="5">
    <location>
        <begin position="1934"/>
        <end position="2030"/>
    </location>
</feature>
<evidence type="ECO:0000256" key="1">
    <source>
        <dbReference type="ARBA" id="ARBA00023157"/>
    </source>
</evidence>
<dbReference type="Pfam" id="PF13927">
    <property type="entry name" value="Ig_3"/>
    <property type="match status" value="1"/>
</dbReference>